<protein>
    <submittedName>
        <fullName evidence="8">Membrane protein</fullName>
    </submittedName>
</protein>
<feature type="transmembrane region" description="Helical" evidence="7">
    <location>
        <begin position="321"/>
        <end position="341"/>
    </location>
</feature>
<feature type="transmembrane region" description="Helical" evidence="7">
    <location>
        <begin position="75"/>
        <end position="93"/>
    </location>
</feature>
<sequence>MNWRLISLAYLSLFALSLLDNGRSPTYNAILKDLSLGPAKGSYIFSIASFISLIVNLTAIKWLPKLGPVVSTRIALSLMGVSGLSMYFTGVWVSYTFLIISSIFLGLGLAICTITMNVLVINGATLSARKRLFSGLHAIYGFSSLLAPFILSFLIKLGGDWKGYFLLSGLIAFFVIILTSKTKTLPPKSEEEVKSNQDVALKYRVVFGLQLGSYVASEIALSTRLPYYLNHTQGIDEVSAGYYLSLFFLALCAGRLLFSLKNFNFKNEHLIAFSHITTLISFFLGYFIHPLFLSLCGLTMSYAFPMAMDYLVEVFQRKSDYMITSVMTWIGVMLALMHFLFGQINEVFGAKIALLICPALTITSLMSLIIFNLQKRKLNESSGHF</sequence>
<reference evidence="9" key="1">
    <citation type="journal article" date="2013" name="ISME J.">
        <title>A small predatory core genome in the divergent marine Bacteriovorax marinus SJ and the terrestrial Bdellovibrio bacteriovorus.</title>
        <authorList>
            <person name="Crossman L.C."/>
            <person name="Chen H."/>
            <person name="Cerdeno-Tarraga A.M."/>
            <person name="Brooks K."/>
            <person name="Quail M.A."/>
            <person name="Pineiro S.A."/>
            <person name="Hobley L."/>
            <person name="Sockett R.E."/>
            <person name="Bentley S.D."/>
            <person name="Parkhill J."/>
            <person name="Williams H.N."/>
            <person name="Stine O.C."/>
        </authorList>
    </citation>
    <scope>NUCLEOTIDE SEQUENCE [LARGE SCALE GENOMIC DNA]</scope>
    <source>
        <strain evidence="9">ATCC BAA-682 / DSM 15412 / SJ</strain>
    </source>
</reference>
<feature type="transmembrane region" description="Helical" evidence="7">
    <location>
        <begin position="99"/>
        <end position="120"/>
    </location>
</feature>
<keyword evidence="5 7" id="KW-1133">Transmembrane helix</keyword>
<dbReference type="AlphaFoldDB" id="E1X4U0"/>
<feature type="transmembrane region" description="Helical" evidence="7">
    <location>
        <begin position="347"/>
        <end position="371"/>
    </location>
</feature>
<evidence type="ECO:0000256" key="4">
    <source>
        <dbReference type="ARBA" id="ARBA00022692"/>
    </source>
</evidence>
<dbReference type="PANTHER" id="PTHR23514:SF3">
    <property type="entry name" value="BYPASS OF STOP CODON PROTEIN 6"/>
    <property type="match status" value="1"/>
</dbReference>
<feature type="transmembrane region" description="Helical" evidence="7">
    <location>
        <begin position="132"/>
        <end position="155"/>
    </location>
</feature>
<dbReference type="EMBL" id="FQ312005">
    <property type="protein sequence ID" value="CBW27166.1"/>
    <property type="molecule type" value="Genomic_DNA"/>
</dbReference>
<dbReference type="GO" id="GO:0012505">
    <property type="term" value="C:endomembrane system"/>
    <property type="evidence" value="ECO:0007669"/>
    <property type="project" value="UniProtKB-SubCell"/>
</dbReference>
<dbReference type="InterPro" id="IPR011701">
    <property type="entry name" value="MFS"/>
</dbReference>
<keyword evidence="4 7" id="KW-0812">Transmembrane</keyword>
<evidence type="ECO:0000256" key="1">
    <source>
        <dbReference type="ARBA" id="ARBA00004127"/>
    </source>
</evidence>
<dbReference type="InterPro" id="IPR036259">
    <property type="entry name" value="MFS_trans_sf"/>
</dbReference>
<dbReference type="PANTHER" id="PTHR23514">
    <property type="entry name" value="BYPASS OF STOP CODON PROTEIN 6"/>
    <property type="match status" value="1"/>
</dbReference>
<feature type="transmembrane region" description="Helical" evidence="7">
    <location>
        <begin position="201"/>
        <end position="220"/>
    </location>
</feature>
<dbReference type="Pfam" id="PF07690">
    <property type="entry name" value="MFS_1"/>
    <property type="match status" value="1"/>
</dbReference>
<evidence type="ECO:0000313" key="9">
    <source>
        <dbReference type="Proteomes" id="UP000008963"/>
    </source>
</evidence>
<dbReference type="HOGENOM" id="CLU_810539_0_0_7"/>
<dbReference type="GO" id="GO:0016020">
    <property type="term" value="C:membrane"/>
    <property type="evidence" value="ECO:0007669"/>
    <property type="project" value="TreeGrafter"/>
</dbReference>
<gene>
    <name evidence="8" type="ordered locus">BMS_2370</name>
</gene>
<dbReference type="OrthoDB" id="5289332at2"/>
<name>E1X4U0_HALMS</name>
<evidence type="ECO:0000256" key="3">
    <source>
        <dbReference type="ARBA" id="ARBA00022448"/>
    </source>
</evidence>
<keyword evidence="9" id="KW-1185">Reference proteome</keyword>
<dbReference type="SUPFAM" id="SSF103473">
    <property type="entry name" value="MFS general substrate transporter"/>
    <property type="match status" value="1"/>
</dbReference>
<feature type="transmembrane region" description="Helical" evidence="7">
    <location>
        <begin position="240"/>
        <end position="258"/>
    </location>
</feature>
<accession>E1X4U0</accession>
<dbReference type="Proteomes" id="UP000008963">
    <property type="component" value="Chromosome"/>
</dbReference>
<dbReference type="GO" id="GO:0022857">
    <property type="term" value="F:transmembrane transporter activity"/>
    <property type="evidence" value="ECO:0007669"/>
    <property type="project" value="InterPro"/>
</dbReference>
<dbReference type="RefSeq" id="WP_014244943.1">
    <property type="nucleotide sequence ID" value="NC_016620.1"/>
</dbReference>
<keyword evidence="3" id="KW-0813">Transport</keyword>
<evidence type="ECO:0000256" key="5">
    <source>
        <dbReference type="ARBA" id="ARBA00022989"/>
    </source>
</evidence>
<dbReference type="PATRIC" id="fig|862908.3.peg.2256"/>
<dbReference type="InterPro" id="IPR051788">
    <property type="entry name" value="MFS_Transporter"/>
</dbReference>
<dbReference type="STRING" id="862908.BMS_2370"/>
<evidence type="ECO:0000256" key="6">
    <source>
        <dbReference type="ARBA" id="ARBA00023136"/>
    </source>
</evidence>
<dbReference type="Gene3D" id="1.20.1250.20">
    <property type="entry name" value="MFS general substrate transporter like domains"/>
    <property type="match status" value="2"/>
</dbReference>
<comment type="subcellular location">
    <subcellularLocation>
        <location evidence="1">Endomembrane system</location>
        <topology evidence="1">Multi-pass membrane protein</topology>
    </subcellularLocation>
</comment>
<feature type="transmembrane region" description="Helical" evidence="7">
    <location>
        <begin position="161"/>
        <end position="180"/>
    </location>
</feature>
<organism evidence="8 9">
    <name type="scientific">Halobacteriovorax marinus (strain ATCC BAA-682 / DSM 15412 / SJ)</name>
    <name type="common">Bacteriovorax marinus</name>
    <dbReference type="NCBI Taxonomy" id="862908"/>
    <lineage>
        <taxon>Bacteria</taxon>
        <taxon>Pseudomonadati</taxon>
        <taxon>Bdellovibrionota</taxon>
        <taxon>Bacteriovoracia</taxon>
        <taxon>Bacteriovoracales</taxon>
        <taxon>Halobacteriovoraceae</taxon>
        <taxon>Halobacteriovorax</taxon>
    </lineage>
</organism>
<evidence type="ECO:0000256" key="7">
    <source>
        <dbReference type="SAM" id="Phobius"/>
    </source>
</evidence>
<comment type="similarity">
    <text evidence="2">Belongs to the major facilitator superfamily.</text>
</comment>
<evidence type="ECO:0000313" key="8">
    <source>
        <dbReference type="EMBL" id="CBW27166.1"/>
    </source>
</evidence>
<feature type="transmembrane region" description="Helical" evidence="7">
    <location>
        <begin position="43"/>
        <end position="63"/>
    </location>
</feature>
<keyword evidence="6 7" id="KW-0472">Membrane</keyword>
<dbReference type="eggNOG" id="COG0738">
    <property type="taxonomic scope" value="Bacteria"/>
</dbReference>
<evidence type="ECO:0000256" key="2">
    <source>
        <dbReference type="ARBA" id="ARBA00008335"/>
    </source>
</evidence>
<dbReference type="KEGG" id="bmx:BMS_2370"/>
<proteinExistence type="inferred from homology"/>